<dbReference type="OrthoDB" id="100605at2"/>
<dbReference type="KEGG" id="kge:TQ33_0961"/>
<dbReference type="InterPro" id="IPR038438">
    <property type="entry name" value="PepN_Ig-like_sf"/>
</dbReference>
<dbReference type="EMBL" id="CP010975">
    <property type="protein sequence ID" value="AKE51925.1"/>
    <property type="molecule type" value="Genomic_DNA"/>
</dbReference>
<dbReference type="Pfam" id="PF11940">
    <property type="entry name" value="DUF3458"/>
    <property type="match status" value="1"/>
</dbReference>
<dbReference type="PANTHER" id="PTHR46322">
    <property type="entry name" value="PUROMYCIN-SENSITIVE AMINOPEPTIDASE"/>
    <property type="match status" value="1"/>
</dbReference>
<dbReference type="HOGENOM" id="CLU_007993_2_0_6"/>
<dbReference type="CDD" id="cd09600">
    <property type="entry name" value="M1_APN"/>
    <property type="match status" value="1"/>
</dbReference>
<dbReference type="GO" id="GO:0006508">
    <property type="term" value="P:proteolysis"/>
    <property type="evidence" value="ECO:0007669"/>
    <property type="project" value="UniProtKB-UniRule"/>
</dbReference>
<dbReference type="NCBIfam" id="TIGR02414">
    <property type="entry name" value="pepN_proteo"/>
    <property type="match status" value="1"/>
</dbReference>
<dbReference type="FunFam" id="3.30.2010.30:FF:000002">
    <property type="entry name" value="Putative aminopeptidase N"/>
    <property type="match status" value="1"/>
</dbReference>
<dbReference type="InterPro" id="IPR024601">
    <property type="entry name" value="Peptidase_M1_pepN_C"/>
</dbReference>
<dbReference type="PANTHER" id="PTHR46322:SF1">
    <property type="entry name" value="PUROMYCIN-SENSITIVE AMINOPEPTIDASE"/>
    <property type="match status" value="1"/>
</dbReference>
<dbReference type="Pfam" id="PF17432">
    <property type="entry name" value="DUF3458_C"/>
    <property type="match status" value="1"/>
</dbReference>
<evidence type="ECO:0000256" key="3">
    <source>
        <dbReference type="ARBA" id="ARBA00010136"/>
    </source>
</evidence>
<evidence type="ECO:0000256" key="12">
    <source>
        <dbReference type="ARBA" id="ARBA00059739"/>
    </source>
</evidence>
<dbReference type="Proteomes" id="UP000034071">
    <property type="component" value="Chromosome"/>
</dbReference>
<dbReference type="PATRIC" id="fig|914150.5.peg.975"/>
<feature type="domain" description="Aminopeptidase N-like N-terminal" evidence="18">
    <location>
        <begin position="44"/>
        <end position="206"/>
    </location>
</feature>
<dbReference type="Gene3D" id="2.60.40.1730">
    <property type="entry name" value="tricorn interacting facor f3 domain"/>
    <property type="match status" value="1"/>
</dbReference>
<dbReference type="Pfam" id="PF17900">
    <property type="entry name" value="Peptidase_M1_N"/>
    <property type="match status" value="1"/>
</dbReference>
<keyword evidence="8" id="KW-0479">Metal-binding</keyword>
<evidence type="ECO:0000313" key="20">
    <source>
        <dbReference type="Proteomes" id="UP000034071"/>
    </source>
</evidence>
<dbReference type="FunFam" id="2.60.40.1730:FF:000005">
    <property type="entry name" value="Aminopeptidase N"/>
    <property type="match status" value="1"/>
</dbReference>
<dbReference type="GO" id="GO:0008237">
    <property type="term" value="F:metallopeptidase activity"/>
    <property type="evidence" value="ECO:0007669"/>
    <property type="project" value="UniProtKB-UniRule"/>
</dbReference>
<dbReference type="FunFam" id="1.10.390.10:FF:000002">
    <property type="entry name" value="Aminopeptidase N"/>
    <property type="match status" value="1"/>
</dbReference>
<comment type="similarity">
    <text evidence="3">Belongs to the peptidase M1 family.</text>
</comment>
<comment type="function">
    <text evidence="12">Aminopeptidase N is involved in the degradation of intracellular peptides generated by protein breakdown during normal growth as well as in response to nutrient starvation.</text>
</comment>
<feature type="domain" description="Peptidase M1 alanyl aminopeptidase C-terminal" evidence="17">
    <location>
        <begin position="576"/>
        <end position="897"/>
    </location>
</feature>
<keyword evidence="9" id="KW-0378">Hydrolase</keyword>
<dbReference type="Gene3D" id="2.60.40.1840">
    <property type="match status" value="1"/>
</dbReference>
<dbReference type="InterPro" id="IPR035414">
    <property type="entry name" value="Peptidase_M1_pepN_Ig-like"/>
</dbReference>
<dbReference type="GO" id="GO:0008270">
    <property type="term" value="F:zinc ion binding"/>
    <property type="evidence" value="ECO:0007669"/>
    <property type="project" value="InterPro"/>
</dbReference>
<name>A0A0F6TQU3_9GAMM</name>
<reference evidence="19 20" key="1">
    <citation type="submission" date="2015-02" db="EMBL/GenBank/DDBJ databases">
        <title>Complete genome sequence of Kangiella geojedonensis strain YCS-5T.</title>
        <authorList>
            <person name="Kim K.M."/>
        </authorList>
    </citation>
    <scope>NUCLEOTIDE SEQUENCE [LARGE SCALE GENOMIC DNA]</scope>
    <source>
        <strain evidence="19 20">YCS-5</strain>
    </source>
</reference>
<dbReference type="InterPro" id="IPR045357">
    <property type="entry name" value="Aminopeptidase_N-like_N"/>
</dbReference>
<evidence type="ECO:0000256" key="13">
    <source>
        <dbReference type="NCBIfam" id="TIGR02414"/>
    </source>
</evidence>
<evidence type="ECO:0000256" key="6">
    <source>
        <dbReference type="ARBA" id="ARBA00022438"/>
    </source>
</evidence>
<dbReference type="InterPro" id="IPR027268">
    <property type="entry name" value="Peptidase_M4/M1_CTD_sf"/>
</dbReference>
<feature type="domain" description="Peptidase M1 alanyl aminopeptidase Ig-like fold" evidence="16">
    <location>
        <begin position="464"/>
        <end position="571"/>
    </location>
</feature>
<dbReference type="Gene3D" id="1.25.50.10">
    <property type="entry name" value="Peptidase M1, alanyl aminopeptidase, C-terminal domain"/>
    <property type="match status" value="1"/>
</dbReference>
<dbReference type="GO" id="GO:0016285">
    <property type="term" value="F:alanyl aminopeptidase activity"/>
    <property type="evidence" value="ECO:0007669"/>
    <property type="project" value="UniProtKB-EC"/>
</dbReference>
<evidence type="ECO:0000256" key="11">
    <source>
        <dbReference type="ARBA" id="ARBA00023049"/>
    </source>
</evidence>
<dbReference type="InterPro" id="IPR037144">
    <property type="entry name" value="Peptidase_M1_pepN_C_sf"/>
</dbReference>
<dbReference type="EC" id="3.4.11.2" evidence="4 13"/>
<keyword evidence="7" id="KW-0645">Protease</keyword>
<keyword evidence="10" id="KW-0862">Zinc</keyword>
<proteinExistence type="inferred from homology"/>
<evidence type="ECO:0000256" key="2">
    <source>
        <dbReference type="ARBA" id="ARBA00001947"/>
    </source>
</evidence>
<evidence type="ECO:0000259" key="17">
    <source>
        <dbReference type="Pfam" id="PF17432"/>
    </source>
</evidence>
<accession>A0A0F6TQU3</accession>
<dbReference type="RefSeq" id="WP_046561050.1">
    <property type="nucleotide sequence ID" value="NZ_CP010975.1"/>
</dbReference>
<evidence type="ECO:0000313" key="19">
    <source>
        <dbReference type="EMBL" id="AKE51925.1"/>
    </source>
</evidence>
<evidence type="ECO:0000256" key="7">
    <source>
        <dbReference type="ARBA" id="ARBA00022670"/>
    </source>
</evidence>
<feature type="domain" description="Peptidase M1 membrane alanine aminopeptidase" evidence="15">
    <location>
        <begin position="246"/>
        <end position="459"/>
    </location>
</feature>
<dbReference type="Gene3D" id="3.30.2010.30">
    <property type="match status" value="1"/>
</dbReference>
<dbReference type="SUPFAM" id="SSF63737">
    <property type="entry name" value="Leukotriene A4 hydrolase N-terminal domain"/>
    <property type="match status" value="1"/>
</dbReference>
<evidence type="ECO:0000256" key="5">
    <source>
        <dbReference type="ARBA" id="ARBA00015611"/>
    </source>
</evidence>
<keyword evidence="6 19" id="KW-0031">Aminopeptidase</keyword>
<gene>
    <name evidence="19" type="ORF">TQ33_0961</name>
</gene>
<dbReference type="FunFam" id="2.60.40.1840:FF:000001">
    <property type="entry name" value="Aminopeptidase N"/>
    <property type="match status" value="1"/>
</dbReference>
<evidence type="ECO:0000256" key="1">
    <source>
        <dbReference type="ARBA" id="ARBA00000098"/>
    </source>
</evidence>
<feature type="compositionally biased region" description="Low complexity" evidence="14">
    <location>
        <begin position="1"/>
        <end position="16"/>
    </location>
</feature>
<dbReference type="AlphaFoldDB" id="A0A0F6TQU3"/>
<dbReference type="InterPro" id="IPR042097">
    <property type="entry name" value="Aminopeptidase_N-like_N_sf"/>
</dbReference>
<dbReference type="InterPro" id="IPR001930">
    <property type="entry name" value="Peptidase_M1"/>
</dbReference>
<feature type="region of interest" description="Disordered" evidence="14">
    <location>
        <begin position="1"/>
        <end position="23"/>
    </location>
</feature>
<evidence type="ECO:0000256" key="8">
    <source>
        <dbReference type="ARBA" id="ARBA00022723"/>
    </source>
</evidence>
<evidence type="ECO:0000259" key="16">
    <source>
        <dbReference type="Pfam" id="PF11940"/>
    </source>
</evidence>
<protein>
    <recommendedName>
        <fullName evidence="5 13">Aminopeptidase N</fullName>
        <ecNumber evidence="4 13">3.4.11.2</ecNumber>
    </recommendedName>
</protein>
<evidence type="ECO:0000256" key="14">
    <source>
        <dbReference type="SAM" id="MobiDB-lite"/>
    </source>
</evidence>
<dbReference type="PRINTS" id="PR00756">
    <property type="entry name" value="ALADIPTASE"/>
</dbReference>
<evidence type="ECO:0000256" key="9">
    <source>
        <dbReference type="ARBA" id="ARBA00022801"/>
    </source>
</evidence>
<dbReference type="STRING" id="914150.TQ33_0961"/>
<evidence type="ECO:0000259" key="18">
    <source>
        <dbReference type="Pfam" id="PF17900"/>
    </source>
</evidence>
<dbReference type="SUPFAM" id="SSF55486">
    <property type="entry name" value="Metalloproteases ('zincins'), catalytic domain"/>
    <property type="match status" value="1"/>
</dbReference>
<comment type="catalytic activity">
    <reaction evidence="1">
        <text>Release of an N-terminal amino acid, Xaa-|-Yaa- from a peptide, amide or arylamide. Xaa is preferably Ala, but may be most amino acids including Pro (slow action). When a terminal hydrophobic residue is followed by a prolyl residue, the two may be released as an intact Xaa-Pro dipeptide.</text>
        <dbReference type="EC" id="3.4.11.2"/>
    </reaction>
</comment>
<evidence type="ECO:0000256" key="4">
    <source>
        <dbReference type="ARBA" id="ARBA00012564"/>
    </source>
</evidence>
<evidence type="ECO:0000256" key="10">
    <source>
        <dbReference type="ARBA" id="ARBA00022833"/>
    </source>
</evidence>
<dbReference type="InterPro" id="IPR014782">
    <property type="entry name" value="Peptidase_M1_dom"/>
</dbReference>
<dbReference type="Gene3D" id="1.10.390.10">
    <property type="entry name" value="Neutral Protease Domain 2"/>
    <property type="match status" value="1"/>
</dbReference>
<keyword evidence="11" id="KW-0482">Metalloprotease</keyword>
<evidence type="ECO:0000259" key="15">
    <source>
        <dbReference type="Pfam" id="PF01433"/>
    </source>
</evidence>
<dbReference type="InterPro" id="IPR012779">
    <property type="entry name" value="Peptidase_M1_pepN"/>
</dbReference>
<comment type="cofactor">
    <cofactor evidence="2">
        <name>Zn(2+)</name>
        <dbReference type="ChEBI" id="CHEBI:29105"/>
    </cofactor>
</comment>
<sequence>MSDSSSHQDSASQEQAPQQEVQVHYRSDYRPYPYDIESVYLAFDLAPNATVVDTTLTIQRKADVASNEPLRLDGVDLELLSIAIDGEELGQEGYRSFDDGLEVLNPPKRFTLTTKVKISPDTNTSLEGLYLSSGKYCTQCEAEGFRKITFYPDRPDVMSTFTVRIEADAEQFPHLLSNGNRIEHGDLETGKHFAVWEDPFKKPSYLFALCAGDYDLLTSSFTTMTGRDVRLEIYVDKGKLDQCHHAMESLKKAMKWDEEVFGLEYDLDIYMIVAVGDFNMGAMENKGLNIFNTKYVLASQDTATDTDFIDVEAVIGHEYFHNWTGNRVTCRDWFQLSLKEGLTVFRDQEFTADQTDHGVKRIEDVKVIRSHQFAEDAGPMAHPIRPDSYIEMNNFYTVTVYNKGAEIIRMYQTLLGRDGFKRGLDVYFERHDGQAVTCEDFVRAMEDANHYDLKQFRRWYSQAGTPEVEVTSQYEADKRQLRLHLKQSCPATPGQEEKEPFHIPVKIGLIDELGNDIELKALPVSESDARVEGDIVHLMAGEQSVTFDEVPEKHIPSILRGFSAPVKLRYDYSLSDLIFLFAHDSDSFNRWQAGQELFSRVIFDLCEQLSDGIELSFDESVINAAKNLLDDSGLDGQFKSLALTIPGVSTLIEQVDSINIDHLITARQFLKRRLAEELELDWLLHYQTNHHIGDFEQDKGSVAKRAIAGTCLCYLMALEKDDAYQLALKQLNNANNMTDASTALQLIVHSNYSEKMKVAEAFYQKWQNEELVVNKWLAIMATDPSDETIDRIESLLDHPSFELKNPNKVRSLIGAFTGANPSQFHRADGRGYEYLARQIKALYAINPQVSARLTGAFNRWRKFDSERQLKMQQQLQEILSMPELSKDVYEIASKALK</sequence>
<organism evidence="19 20">
    <name type="scientific">Kangiella geojedonensis</name>
    <dbReference type="NCBI Taxonomy" id="914150"/>
    <lineage>
        <taxon>Bacteria</taxon>
        <taxon>Pseudomonadati</taxon>
        <taxon>Pseudomonadota</taxon>
        <taxon>Gammaproteobacteria</taxon>
        <taxon>Kangiellales</taxon>
        <taxon>Kangiellaceae</taxon>
        <taxon>Kangiella</taxon>
    </lineage>
</organism>
<dbReference type="Pfam" id="PF01433">
    <property type="entry name" value="Peptidase_M1"/>
    <property type="match status" value="1"/>
</dbReference>
<keyword evidence="20" id="KW-1185">Reference proteome</keyword>